<dbReference type="PANTHER" id="PTHR31964:SF113">
    <property type="entry name" value="USPA DOMAIN-CONTAINING PROTEIN"/>
    <property type="match status" value="1"/>
</dbReference>
<organism evidence="3 4">
    <name type="scientific">Advenella kashmirensis W13003</name>
    <dbReference type="NCBI Taxonomy" id="1424334"/>
    <lineage>
        <taxon>Bacteria</taxon>
        <taxon>Pseudomonadati</taxon>
        <taxon>Pseudomonadota</taxon>
        <taxon>Betaproteobacteria</taxon>
        <taxon>Burkholderiales</taxon>
        <taxon>Alcaligenaceae</taxon>
    </lineage>
</organism>
<evidence type="ECO:0000313" key="4">
    <source>
        <dbReference type="Proteomes" id="UP000018733"/>
    </source>
</evidence>
<reference evidence="3 4" key="1">
    <citation type="journal article" date="2014" name="Genome Announc.">
        <title>Draft Genome Sequence of Advenella kashmirensis Strain W13003, a Polycyclic Aromatic Hydrocarbon-Degrading Bacterium.</title>
        <authorList>
            <person name="Wang X."/>
            <person name="Jin D."/>
            <person name="Zhou L."/>
            <person name="Wu L."/>
            <person name="An W."/>
            <person name="Zhao L."/>
        </authorList>
    </citation>
    <scope>NUCLEOTIDE SEQUENCE [LARGE SCALE GENOMIC DNA]</scope>
    <source>
        <strain evidence="3 4">W13003</strain>
    </source>
</reference>
<dbReference type="InterPro" id="IPR006015">
    <property type="entry name" value="Universal_stress_UspA"/>
</dbReference>
<dbReference type="STRING" id="1424334.W822_10510"/>
<evidence type="ECO:0000256" key="1">
    <source>
        <dbReference type="ARBA" id="ARBA00008791"/>
    </source>
</evidence>
<dbReference type="PANTHER" id="PTHR31964">
    <property type="entry name" value="ADENINE NUCLEOTIDE ALPHA HYDROLASES-LIKE SUPERFAMILY PROTEIN"/>
    <property type="match status" value="1"/>
</dbReference>
<dbReference type="EMBL" id="AYXT01000009">
    <property type="protein sequence ID" value="ETF03224.1"/>
    <property type="molecule type" value="Genomic_DNA"/>
</dbReference>
<proteinExistence type="inferred from homology"/>
<dbReference type="Gene3D" id="3.40.50.620">
    <property type="entry name" value="HUPs"/>
    <property type="match status" value="1"/>
</dbReference>
<comment type="similarity">
    <text evidence="1">Belongs to the universal stress protein A family.</text>
</comment>
<comment type="caution">
    <text evidence="3">The sequence shown here is derived from an EMBL/GenBank/DDBJ whole genome shotgun (WGS) entry which is preliminary data.</text>
</comment>
<evidence type="ECO:0000259" key="2">
    <source>
        <dbReference type="Pfam" id="PF00582"/>
    </source>
</evidence>
<dbReference type="RefSeq" id="WP_024005070.1">
    <property type="nucleotide sequence ID" value="NZ_KI650979.1"/>
</dbReference>
<dbReference type="OrthoDB" id="9792500at2"/>
<gene>
    <name evidence="3" type="ORF">W822_10510</name>
</gene>
<dbReference type="PRINTS" id="PR01438">
    <property type="entry name" value="UNVRSLSTRESS"/>
</dbReference>
<name>V8QW33_9BURK</name>
<dbReference type="InterPro" id="IPR006016">
    <property type="entry name" value="UspA"/>
</dbReference>
<accession>V8QW33</accession>
<dbReference type="PATRIC" id="fig|1424334.3.peg.2109"/>
<protein>
    <submittedName>
        <fullName evidence="3">Universal stress protein UspA</fullName>
    </submittedName>
</protein>
<dbReference type="CDD" id="cd00293">
    <property type="entry name" value="USP-like"/>
    <property type="match status" value="1"/>
</dbReference>
<dbReference type="Proteomes" id="UP000018733">
    <property type="component" value="Unassembled WGS sequence"/>
</dbReference>
<sequence>MNNIVLATDGSAYSDAAARYLTNNLLLQHDLTVHVVHCEPGVTGDVESFISHDEIAAWHHEQSEKAMQSVTEILRAGNLAVECHEFVGSAPERIVEYADTVQAVAIVMGSHHRAPFLNAIIGSVSGRVLAQARCPVLLI</sequence>
<dbReference type="InterPro" id="IPR014729">
    <property type="entry name" value="Rossmann-like_a/b/a_fold"/>
</dbReference>
<keyword evidence="4" id="KW-1185">Reference proteome</keyword>
<dbReference type="AlphaFoldDB" id="V8QW33"/>
<dbReference type="HOGENOM" id="CLU_049301_14_0_4"/>
<dbReference type="eggNOG" id="COG0589">
    <property type="taxonomic scope" value="Bacteria"/>
</dbReference>
<dbReference type="SUPFAM" id="SSF52402">
    <property type="entry name" value="Adenine nucleotide alpha hydrolases-like"/>
    <property type="match status" value="1"/>
</dbReference>
<dbReference type="Pfam" id="PF00582">
    <property type="entry name" value="Usp"/>
    <property type="match status" value="1"/>
</dbReference>
<feature type="domain" description="UspA" evidence="2">
    <location>
        <begin position="2"/>
        <end position="139"/>
    </location>
</feature>
<evidence type="ECO:0000313" key="3">
    <source>
        <dbReference type="EMBL" id="ETF03224.1"/>
    </source>
</evidence>